<accession>A0A2T6BVW3</accession>
<gene>
    <name evidence="2" type="ORF">C8N46_107210</name>
</gene>
<dbReference type="AlphaFoldDB" id="A0A2T6BVW3"/>
<reference evidence="2 3" key="1">
    <citation type="submission" date="2018-04" db="EMBL/GenBank/DDBJ databases">
        <title>Genomic Encyclopedia of Archaeal and Bacterial Type Strains, Phase II (KMG-II): from individual species to whole genera.</title>
        <authorList>
            <person name="Goeker M."/>
        </authorList>
    </citation>
    <scope>NUCLEOTIDE SEQUENCE [LARGE SCALE GENOMIC DNA]</scope>
    <source>
        <strain evidence="2 3">DSM 25731</strain>
    </source>
</reference>
<name>A0A2T6BVW3_9FLAO</name>
<sequence>MARVTFFIVFSCFLSFAQENTLLYTEHIDYYSPHAKSTILTEDLQFLKDGQYTFKGSTKDFKFLLNTVLKPFHLENLQDTDTLYFSGEIKDAIKINQWKLYKKVHSNAVSILKKELYSELDFGTGKKLHWLEGFQGKYNYTNTERYVIMSLRNHKKTDSIDFYERIAFRYDKKSDDTNYRKEGEFYCKNYEGTTYQKSNKLEENLFSSITLKGFDASKESEYFYIQNIQEYFKNEKLIGITITYDNRFKGKTQFEKCVTNTNFLNYLYGTIECLDTKN</sequence>
<keyword evidence="1" id="KW-0732">Signal</keyword>
<dbReference type="EMBL" id="QBKT01000007">
    <property type="protein sequence ID" value="PTX60203.1"/>
    <property type="molecule type" value="Genomic_DNA"/>
</dbReference>
<protein>
    <recommendedName>
        <fullName evidence="4">DKNYY family protein</fullName>
    </recommendedName>
</protein>
<evidence type="ECO:0000313" key="2">
    <source>
        <dbReference type="EMBL" id="PTX60203.1"/>
    </source>
</evidence>
<feature type="chain" id="PRO_5015450833" description="DKNYY family protein" evidence="1">
    <location>
        <begin position="18"/>
        <end position="278"/>
    </location>
</feature>
<organism evidence="2 3">
    <name type="scientific">Kordia periserrulae</name>
    <dbReference type="NCBI Taxonomy" id="701523"/>
    <lineage>
        <taxon>Bacteria</taxon>
        <taxon>Pseudomonadati</taxon>
        <taxon>Bacteroidota</taxon>
        <taxon>Flavobacteriia</taxon>
        <taxon>Flavobacteriales</taxon>
        <taxon>Flavobacteriaceae</taxon>
        <taxon>Kordia</taxon>
    </lineage>
</organism>
<dbReference type="RefSeq" id="WP_108115805.1">
    <property type="nucleotide sequence ID" value="NZ_QBKT01000007.1"/>
</dbReference>
<evidence type="ECO:0008006" key="4">
    <source>
        <dbReference type="Google" id="ProtNLM"/>
    </source>
</evidence>
<comment type="caution">
    <text evidence="2">The sequence shown here is derived from an EMBL/GenBank/DDBJ whole genome shotgun (WGS) entry which is preliminary data.</text>
</comment>
<evidence type="ECO:0000313" key="3">
    <source>
        <dbReference type="Proteomes" id="UP000244090"/>
    </source>
</evidence>
<dbReference type="Proteomes" id="UP000244090">
    <property type="component" value="Unassembled WGS sequence"/>
</dbReference>
<proteinExistence type="predicted"/>
<keyword evidence="3" id="KW-1185">Reference proteome</keyword>
<feature type="signal peptide" evidence="1">
    <location>
        <begin position="1"/>
        <end position="17"/>
    </location>
</feature>
<evidence type="ECO:0000256" key="1">
    <source>
        <dbReference type="SAM" id="SignalP"/>
    </source>
</evidence>
<dbReference type="OrthoDB" id="9982415at2"/>